<feature type="region of interest" description="Disordered" evidence="1">
    <location>
        <begin position="29"/>
        <end position="48"/>
    </location>
</feature>
<accession>A0A7J9DWL7</accession>
<evidence type="ECO:0000313" key="2">
    <source>
        <dbReference type="EMBL" id="MBA0765150.1"/>
    </source>
</evidence>
<evidence type="ECO:0000256" key="1">
    <source>
        <dbReference type="SAM" id="MobiDB-lite"/>
    </source>
</evidence>
<name>A0A7J9DWL7_9ROSI</name>
<reference evidence="2 3" key="1">
    <citation type="journal article" date="2019" name="Genome Biol. Evol.">
        <title>Insights into the evolution of the New World diploid cottons (Gossypium, subgenus Houzingenia) based on genome sequencing.</title>
        <authorList>
            <person name="Grover C.E."/>
            <person name="Arick M.A. 2nd"/>
            <person name="Thrash A."/>
            <person name="Conover J.L."/>
            <person name="Sanders W.S."/>
            <person name="Peterson D.G."/>
            <person name="Frelichowski J.E."/>
            <person name="Scheffler J.A."/>
            <person name="Scheffler B.E."/>
            <person name="Wendel J.F."/>
        </authorList>
    </citation>
    <scope>NUCLEOTIDE SEQUENCE [LARGE SCALE GENOMIC DNA]</scope>
    <source>
        <strain evidence="2">8</strain>
        <tissue evidence="2">Leaf</tissue>
    </source>
</reference>
<dbReference type="Proteomes" id="UP000593568">
    <property type="component" value="Unassembled WGS sequence"/>
</dbReference>
<evidence type="ECO:0000313" key="3">
    <source>
        <dbReference type="Proteomes" id="UP000593568"/>
    </source>
</evidence>
<keyword evidence="3" id="KW-1185">Reference proteome</keyword>
<dbReference type="EMBL" id="JABEZW010000005">
    <property type="protein sequence ID" value="MBA0765150.1"/>
    <property type="molecule type" value="Genomic_DNA"/>
</dbReference>
<comment type="caution">
    <text evidence="2">The sequence shown here is derived from an EMBL/GenBank/DDBJ whole genome shotgun (WGS) entry which is preliminary data.</text>
</comment>
<sequence>MAEYNEWSSRHYLRCGKYGHLKSLCPSSLADQSSQGGGENSTSLTINESMPVKTGEVSVTMAKPLVRRWWSSANLDLKRHTVVTFKENLEHNSKSKMGKGIVIARENSSSISRGHGVENKKGNGHSGKTLNKTIHGCGGGSNTSLTSGSHEFYGNAY</sequence>
<organism evidence="2 3">
    <name type="scientific">Gossypium trilobum</name>
    <dbReference type="NCBI Taxonomy" id="34281"/>
    <lineage>
        <taxon>Eukaryota</taxon>
        <taxon>Viridiplantae</taxon>
        <taxon>Streptophyta</taxon>
        <taxon>Embryophyta</taxon>
        <taxon>Tracheophyta</taxon>
        <taxon>Spermatophyta</taxon>
        <taxon>Magnoliopsida</taxon>
        <taxon>eudicotyledons</taxon>
        <taxon>Gunneridae</taxon>
        <taxon>Pentapetalae</taxon>
        <taxon>rosids</taxon>
        <taxon>malvids</taxon>
        <taxon>Malvales</taxon>
        <taxon>Malvaceae</taxon>
        <taxon>Malvoideae</taxon>
        <taxon>Gossypium</taxon>
    </lineage>
</organism>
<proteinExistence type="predicted"/>
<gene>
    <name evidence="2" type="ORF">Gotri_014399</name>
</gene>
<dbReference type="AlphaFoldDB" id="A0A7J9DWL7"/>
<protein>
    <submittedName>
        <fullName evidence="2">Uncharacterized protein</fullName>
    </submittedName>
</protein>